<evidence type="ECO:0008006" key="4">
    <source>
        <dbReference type="Google" id="ProtNLM"/>
    </source>
</evidence>
<dbReference type="InterPro" id="IPR038765">
    <property type="entry name" value="Papain-like_cys_pep_sf"/>
</dbReference>
<dbReference type="AlphaFoldDB" id="A0A8H7EV90"/>
<sequence length="358" mass="40054">MTPPFISGTLQDGLWIKKVPSKYTANQIAEYLSAIEYEPIYDTEAIASGNFPVNLDTLTRLTRLHLLTFPFENTAMHYTSDHAMDVTPEGLFERLVKRRGGSYCFGQNGLLLEMLRGLGFRAYGANGRTNVATAGNAYTYTASATHLVILVQPSVNSNQTYVCDVGYGPSNVTRPLLLSNHPDNVIVGLSETERHRLTRSPRPDSSVAYSQDHTTTAGDQWNMEVWHRKPDASEGVWRIQYSFSESEIFPSDCSFASYGVSQRPAPRSFLWTGVICLKLFTIDEGNLHLEKSKRPMYRLTLFGKEVWKTSGPNKEVVHTLETESDRIKALRDYFGLDLKDEDVVHIAGRAPAYAVKGA</sequence>
<reference evidence="2 3" key="1">
    <citation type="journal article" name="Sci. Rep.">
        <title>Telomere-to-telomere assembled and centromere annotated genomes of the two main subspecies of the button mushroom Agaricus bisporus reveal especially polymorphic chromosome ends.</title>
        <authorList>
            <person name="Sonnenberg A.S.M."/>
            <person name="Sedaghat-Telgerd N."/>
            <person name="Lavrijssen B."/>
            <person name="Ohm R.A."/>
            <person name="Hendrickx P.M."/>
            <person name="Scholtmeijer K."/>
            <person name="Baars J.J.P."/>
            <person name="van Peer A."/>
        </authorList>
    </citation>
    <scope>NUCLEOTIDE SEQUENCE [LARGE SCALE GENOMIC DNA]</scope>
    <source>
        <strain evidence="2 3">H119_p4</strain>
    </source>
</reference>
<dbReference type="InterPro" id="IPR053710">
    <property type="entry name" value="Arylamine_NAT_domain_sf"/>
</dbReference>
<dbReference type="PANTHER" id="PTHR11786:SF0">
    <property type="entry name" value="ARYLAMINE N-ACETYLTRANSFERASE 4-RELATED"/>
    <property type="match status" value="1"/>
</dbReference>
<dbReference type="Pfam" id="PF00797">
    <property type="entry name" value="Acetyltransf_2"/>
    <property type="match status" value="1"/>
</dbReference>
<accession>A0A8H7EV90</accession>
<evidence type="ECO:0000313" key="2">
    <source>
        <dbReference type="EMBL" id="KAF7760103.1"/>
    </source>
</evidence>
<comment type="caution">
    <text evidence="2">The sequence shown here is derived from an EMBL/GenBank/DDBJ whole genome shotgun (WGS) entry which is preliminary data.</text>
</comment>
<evidence type="ECO:0000313" key="3">
    <source>
        <dbReference type="Proteomes" id="UP000629468"/>
    </source>
</evidence>
<evidence type="ECO:0000256" key="1">
    <source>
        <dbReference type="ARBA" id="ARBA00006547"/>
    </source>
</evidence>
<dbReference type="SUPFAM" id="SSF54001">
    <property type="entry name" value="Cysteine proteinases"/>
    <property type="match status" value="1"/>
</dbReference>
<organism evidence="2 3">
    <name type="scientific">Agaricus bisporus var. burnettii</name>
    <dbReference type="NCBI Taxonomy" id="192524"/>
    <lineage>
        <taxon>Eukaryota</taxon>
        <taxon>Fungi</taxon>
        <taxon>Dikarya</taxon>
        <taxon>Basidiomycota</taxon>
        <taxon>Agaricomycotina</taxon>
        <taxon>Agaricomycetes</taxon>
        <taxon>Agaricomycetidae</taxon>
        <taxon>Agaricales</taxon>
        <taxon>Agaricineae</taxon>
        <taxon>Agaricaceae</taxon>
        <taxon>Agaricus</taxon>
    </lineage>
</organism>
<dbReference type="GO" id="GO:0016407">
    <property type="term" value="F:acetyltransferase activity"/>
    <property type="evidence" value="ECO:0007669"/>
    <property type="project" value="InterPro"/>
</dbReference>
<dbReference type="EMBL" id="JABXXO010000015">
    <property type="protein sequence ID" value="KAF7760103.1"/>
    <property type="molecule type" value="Genomic_DNA"/>
</dbReference>
<comment type="similarity">
    <text evidence="1">Belongs to the arylamine N-acetyltransferase family.</text>
</comment>
<protein>
    <recommendedName>
        <fullName evidence="4">Arylamine N-acetyltransferase</fullName>
    </recommendedName>
</protein>
<dbReference type="Gene3D" id="3.30.2140.20">
    <property type="match status" value="1"/>
</dbReference>
<dbReference type="PANTHER" id="PTHR11786">
    <property type="entry name" value="N-HYDROXYARYLAMINE O-ACETYLTRANSFERASE"/>
    <property type="match status" value="1"/>
</dbReference>
<dbReference type="OMA" id="AYCFYEI"/>
<dbReference type="Proteomes" id="UP000629468">
    <property type="component" value="Unassembled WGS sequence"/>
</dbReference>
<name>A0A8H7EV90_AGABI</name>
<proteinExistence type="inferred from homology"/>
<dbReference type="InterPro" id="IPR001447">
    <property type="entry name" value="Arylamine_N-AcTrfase"/>
</dbReference>
<gene>
    <name evidence="2" type="ORF">Agabi119p4_10779</name>
</gene>